<sequence>MLERSSRSTRYLVAFAVTLMAAAGCSNSDKQTNDESKPVCGGKLAGDAFQTLAGDGGITEEQLRKFSPKEWTAAGSCTLYGKEHAVEIDYLWHSDSIDNLDRYRSPGPSTVKTFKVGSSTGYLERTKVRVAKGNVNQNRAWLALPCAMPGEATSDHAVLEIEVKEPPPARSLDDSLTKAFVSALTIATSYLGDDVFKCSASPSPAASRSASPNASGG</sequence>
<comment type="caution">
    <text evidence="1">The sequence shown here is derived from an EMBL/GenBank/DDBJ whole genome shotgun (WGS) entry which is preliminary data.</text>
</comment>
<dbReference type="PROSITE" id="PS51257">
    <property type="entry name" value="PROKAR_LIPOPROTEIN"/>
    <property type="match status" value="1"/>
</dbReference>
<accession>A0ABU2V6Q2</accession>
<protein>
    <recommendedName>
        <fullName evidence="3">DUF3558 domain-containing protein</fullName>
    </recommendedName>
</protein>
<reference evidence="2" key="1">
    <citation type="submission" date="2023-07" db="EMBL/GenBank/DDBJ databases">
        <title>30 novel species of actinomycetes from the DSMZ collection.</title>
        <authorList>
            <person name="Nouioui I."/>
        </authorList>
    </citation>
    <scope>NUCLEOTIDE SEQUENCE [LARGE SCALE GENOMIC DNA]</scope>
    <source>
        <strain evidence="2">DSM 41640</strain>
    </source>
</reference>
<name>A0ABU2V6Q2_9ACTN</name>
<dbReference type="RefSeq" id="WP_266558878.1">
    <property type="nucleotide sequence ID" value="NZ_JAVREZ010000004.1"/>
</dbReference>
<dbReference type="EMBL" id="JAVREZ010000004">
    <property type="protein sequence ID" value="MDT0481124.1"/>
    <property type="molecule type" value="Genomic_DNA"/>
</dbReference>
<keyword evidence="2" id="KW-1185">Reference proteome</keyword>
<proteinExistence type="predicted"/>
<evidence type="ECO:0000313" key="1">
    <source>
        <dbReference type="EMBL" id="MDT0481124.1"/>
    </source>
</evidence>
<evidence type="ECO:0000313" key="2">
    <source>
        <dbReference type="Proteomes" id="UP001183824"/>
    </source>
</evidence>
<dbReference type="Proteomes" id="UP001183824">
    <property type="component" value="Unassembled WGS sequence"/>
</dbReference>
<evidence type="ECO:0008006" key="3">
    <source>
        <dbReference type="Google" id="ProtNLM"/>
    </source>
</evidence>
<organism evidence="1 2">
    <name type="scientific">Streptomyces doebereineriae</name>
    <dbReference type="NCBI Taxonomy" id="3075528"/>
    <lineage>
        <taxon>Bacteria</taxon>
        <taxon>Bacillati</taxon>
        <taxon>Actinomycetota</taxon>
        <taxon>Actinomycetes</taxon>
        <taxon>Kitasatosporales</taxon>
        <taxon>Streptomycetaceae</taxon>
        <taxon>Streptomyces</taxon>
    </lineage>
</organism>
<gene>
    <name evidence="1" type="ORF">RNB18_13160</name>
</gene>